<protein>
    <submittedName>
        <fullName evidence="1">Uncharacterized protein</fullName>
    </submittedName>
</protein>
<comment type="caution">
    <text evidence="1">The sequence shown here is derived from an EMBL/GenBank/DDBJ whole genome shotgun (WGS) entry which is preliminary data.</text>
</comment>
<accession>A0ACC6IHG3</accession>
<proteinExistence type="predicted"/>
<evidence type="ECO:0000313" key="2">
    <source>
        <dbReference type="Proteomes" id="UP001261666"/>
    </source>
</evidence>
<sequence>MTALSIPAGTAVTSAGGIIGQITLRRDLNYVVTATVTALASQTGALQCQLVRAGQNTWDTLAEDTLTSRASITLQRAYPRSGLGGTEVLYIGCRTSGPEFVVESAQALAWQVTAIGGASGGGHVISGRPSSSLDWPALGE</sequence>
<dbReference type="EMBL" id="JAVIZJ010000004">
    <property type="protein sequence ID" value="MDR6210124.1"/>
    <property type="molecule type" value="Genomic_DNA"/>
</dbReference>
<reference evidence="1" key="1">
    <citation type="submission" date="2023-08" db="EMBL/GenBank/DDBJ databases">
        <title>Functional and genomic diversity of the sorghum phyllosphere microbiome.</title>
        <authorList>
            <person name="Shade A."/>
        </authorList>
    </citation>
    <scope>NUCLEOTIDE SEQUENCE</scope>
    <source>
        <strain evidence="1">SORGH_AS_0885</strain>
    </source>
</reference>
<name>A0ACC6IHG3_9ACTN</name>
<keyword evidence="2" id="KW-1185">Reference proteome</keyword>
<evidence type="ECO:0000313" key="1">
    <source>
        <dbReference type="EMBL" id="MDR6210124.1"/>
    </source>
</evidence>
<dbReference type="Proteomes" id="UP001261666">
    <property type="component" value="Unassembled WGS sequence"/>
</dbReference>
<organism evidence="1 2">
    <name type="scientific">Nocardioides zeae</name>
    <dbReference type="NCBI Taxonomy" id="1457234"/>
    <lineage>
        <taxon>Bacteria</taxon>
        <taxon>Bacillati</taxon>
        <taxon>Actinomycetota</taxon>
        <taxon>Actinomycetes</taxon>
        <taxon>Propionibacteriales</taxon>
        <taxon>Nocardioidaceae</taxon>
        <taxon>Nocardioides</taxon>
    </lineage>
</organism>
<gene>
    <name evidence="1" type="ORF">QE364_001831</name>
</gene>